<dbReference type="InterPro" id="IPR007421">
    <property type="entry name" value="Schlafen_AlbA_2_dom"/>
</dbReference>
<keyword evidence="3" id="KW-0067">ATP-binding</keyword>
<feature type="compositionally biased region" description="Low complexity" evidence="1">
    <location>
        <begin position="522"/>
        <end position="535"/>
    </location>
</feature>
<dbReference type="RefSeq" id="WP_345235370.1">
    <property type="nucleotide sequence ID" value="NZ_BAABIQ010000044.1"/>
</dbReference>
<dbReference type="Gene3D" id="3.30.950.30">
    <property type="entry name" value="Schlafen, AAA domain"/>
    <property type="match status" value="1"/>
</dbReference>
<evidence type="ECO:0000259" key="2">
    <source>
        <dbReference type="Pfam" id="PF04326"/>
    </source>
</evidence>
<feature type="region of interest" description="Disordered" evidence="1">
    <location>
        <begin position="495"/>
        <end position="535"/>
    </location>
</feature>
<dbReference type="Pfam" id="PF13749">
    <property type="entry name" value="HATPase_c_4"/>
    <property type="match status" value="1"/>
</dbReference>
<keyword evidence="3" id="KW-0547">Nucleotide-binding</keyword>
<dbReference type="Proteomes" id="UP001501411">
    <property type="component" value="Unassembled WGS sequence"/>
</dbReference>
<evidence type="ECO:0000313" key="4">
    <source>
        <dbReference type="Proteomes" id="UP001501411"/>
    </source>
</evidence>
<dbReference type="PANTHER" id="PTHR30595:SF6">
    <property type="entry name" value="SCHLAFEN ALBA-2 DOMAIN-CONTAINING PROTEIN"/>
    <property type="match status" value="1"/>
</dbReference>
<protein>
    <submittedName>
        <fullName evidence="3">ATP-binding protein</fullName>
    </submittedName>
</protein>
<dbReference type="EMBL" id="BAABIQ010000044">
    <property type="protein sequence ID" value="GAA4808730.1"/>
    <property type="molecule type" value="Genomic_DNA"/>
</dbReference>
<organism evidence="3 4">
    <name type="scientific">Olivibacter ginsenosidimutans</name>
    <dbReference type="NCBI Taxonomy" id="1176537"/>
    <lineage>
        <taxon>Bacteria</taxon>
        <taxon>Pseudomonadati</taxon>
        <taxon>Bacteroidota</taxon>
        <taxon>Sphingobacteriia</taxon>
        <taxon>Sphingobacteriales</taxon>
        <taxon>Sphingobacteriaceae</taxon>
        <taxon>Olivibacter</taxon>
    </lineage>
</organism>
<dbReference type="Pfam" id="PF04326">
    <property type="entry name" value="SLFN_AlbA_2"/>
    <property type="match status" value="1"/>
</dbReference>
<dbReference type="InterPro" id="IPR038475">
    <property type="entry name" value="RecG_C_sf"/>
</dbReference>
<accession>A0ABP9CDX1</accession>
<gene>
    <name evidence="3" type="ORF">GCM10023231_42500</name>
</gene>
<evidence type="ECO:0000313" key="3">
    <source>
        <dbReference type="EMBL" id="GAA4808730.1"/>
    </source>
</evidence>
<name>A0ABP9CDX1_9SPHI</name>
<dbReference type="PANTHER" id="PTHR30595">
    <property type="entry name" value="GLPR-RELATED TRANSCRIPTIONAL REPRESSOR"/>
    <property type="match status" value="1"/>
</dbReference>
<keyword evidence="4" id="KW-1185">Reference proteome</keyword>
<reference evidence="4" key="1">
    <citation type="journal article" date="2019" name="Int. J. Syst. Evol. Microbiol.">
        <title>The Global Catalogue of Microorganisms (GCM) 10K type strain sequencing project: providing services to taxonomists for standard genome sequencing and annotation.</title>
        <authorList>
            <consortium name="The Broad Institute Genomics Platform"/>
            <consortium name="The Broad Institute Genome Sequencing Center for Infectious Disease"/>
            <person name="Wu L."/>
            <person name="Ma J."/>
        </authorList>
    </citation>
    <scope>NUCLEOTIDE SEQUENCE [LARGE SCALE GENOMIC DNA]</scope>
    <source>
        <strain evidence="4">JCM 18200</strain>
    </source>
</reference>
<sequence>MKSAAELIQQLNHTDECNWIEAKRGSAIDRSILESVCGFSNEPGLGGGYILLGVEQEELSLFPTYYASGIEQSDKIQLDLSTQCASMFNQPIRPTIQVESVNGRNVIVAYVSELPDGQKPAYFRNENLPQGAYRRIGSSDQRCTDDDLFVFFNKEDSFDSTLVSGSSLDDISEEALALYRQLRSKVNSFAEELQYNDEDLLYSLGCIRKEKGEIQLTYAGLLLFGKRIAHRRLLPMVRVDYVRVPGNEWMEDPENRFTTIDMRGSLLEMVQRVFSQITDDLPKGFVLPEGELQAESIGLPTRVLREAIVNALIHRTYRENQPIQIIRYGNRIEIKNPGFSLKPEDHLGEPGSKSRNPFIAAVFHETNLAETKGSGVRTMRALMEKANLLPPTFESDHGRNQFTVRLLLHHFLGTDDVQWLSTFEIYGLNEDQKRALIFTREVGAIDNSSYRQLNGVDILKASSDLRDMRLKELLDQKGKGRATYYVVGTNFVSGDEAEDSKPPVSVSTPVDDLNLKTPPQDLSAPPQSLSAPPQSLSAPVTIDYKAVAAKIGEQTLKKINKLPKRTSDPLIIEDVIVDICEKSYFKASEFALLLGRSEDYVKRKFLTPMINSKKLLYKFPDMINHPEQAYIKAKTDKK</sequence>
<comment type="caution">
    <text evidence="3">The sequence shown here is derived from an EMBL/GenBank/DDBJ whole genome shotgun (WGS) entry which is preliminary data.</text>
</comment>
<evidence type="ECO:0000256" key="1">
    <source>
        <dbReference type="SAM" id="MobiDB-lite"/>
    </source>
</evidence>
<feature type="domain" description="Schlafen AlbA-2" evidence="2">
    <location>
        <begin position="16"/>
        <end position="143"/>
    </location>
</feature>
<dbReference type="GO" id="GO:0005524">
    <property type="term" value="F:ATP binding"/>
    <property type="evidence" value="ECO:0007669"/>
    <property type="project" value="UniProtKB-KW"/>
</dbReference>
<proteinExistence type="predicted"/>
<dbReference type="InterPro" id="IPR038461">
    <property type="entry name" value="Schlafen_AlbA_2_dom_sf"/>
</dbReference>
<dbReference type="Gene3D" id="3.30.565.60">
    <property type="match status" value="1"/>
</dbReference>